<gene>
    <name evidence="7" type="ORF">BAA01_04040</name>
</gene>
<dbReference type="PROSITE" id="PS01081">
    <property type="entry name" value="HTH_TETR_1"/>
    <property type="match status" value="1"/>
</dbReference>
<protein>
    <recommendedName>
        <fullName evidence="6">HTH tetR-type domain-containing protein</fullName>
    </recommendedName>
</protein>
<keyword evidence="3 5" id="KW-0238">DNA-binding</keyword>
<dbReference type="Pfam" id="PF00440">
    <property type="entry name" value="TetR_N"/>
    <property type="match status" value="1"/>
</dbReference>
<dbReference type="GO" id="GO:0045892">
    <property type="term" value="P:negative regulation of DNA-templated transcription"/>
    <property type="evidence" value="ECO:0007669"/>
    <property type="project" value="UniProtKB-ARBA"/>
</dbReference>
<dbReference type="EMBL" id="LZRT01000086">
    <property type="protein sequence ID" value="OUM86769.1"/>
    <property type="molecule type" value="Genomic_DNA"/>
</dbReference>
<evidence type="ECO:0000259" key="6">
    <source>
        <dbReference type="PROSITE" id="PS50977"/>
    </source>
</evidence>
<sequence length="290" mass="33999">MNEKKLKIIRSAMKLFAQKGLDATSIQEIADRSGISKGAFYLHFRSKEELLLSLFQYDAEKIDEIIAQAEQQDLPARDKFVLQLTRLFQHLLDNREIIILNFREEVLHINKEMAHFFRKLRQKQRQWLENVFLSIYGETVRPYLYDATVIFHGIMKSYLMLMIVHRIELDVERLARFIVNRLDEVVNGMVSGRQKPLLTQEMLAPLYAPANDIHEQVIGILEQMKDTLNRLDMNEAEKGELFDSIKYLLAEFKKGQPPTFMVKGLLANFSKFGEFDHYRQAIADLMGIEW</sequence>
<accession>A0A1Y3PR32</accession>
<evidence type="ECO:0000256" key="3">
    <source>
        <dbReference type="ARBA" id="ARBA00023125"/>
    </source>
</evidence>
<keyword evidence="1" id="KW-0678">Repressor</keyword>
<reference evidence="8" key="1">
    <citation type="submission" date="2016-06" db="EMBL/GenBank/DDBJ databases">
        <authorList>
            <person name="Nascimento L."/>
            <person name="Pereira R.V."/>
            <person name="Martins L.F."/>
            <person name="Quaggio R.B."/>
            <person name="Silva A.M."/>
            <person name="Setubal J.C."/>
        </authorList>
    </citation>
    <scope>NUCLEOTIDE SEQUENCE [LARGE SCALE GENOMIC DNA]</scope>
</reference>
<dbReference type="PANTHER" id="PTHR43479">
    <property type="entry name" value="ACREF/ENVCD OPERON REPRESSOR-RELATED"/>
    <property type="match status" value="1"/>
</dbReference>
<keyword evidence="2" id="KW-0805">Transcription regulation</keyword>
<evidence type="ECO:0000256" key="2">
    <source>
        <dbReference type="ARBA" id="ARBA00023015"/>
    </source>
</evidence>
<dbReference type="PANTHER" id="PTHR43479:SF22">
    <property type="entry name" value="TRANSCRIPTIONAL REGULATOR, TETR FAMILY"/>
    <property type="match status" value="1"/>
</dbReference>
<keyword evidence="4" id="KW-0804">Transcription</keyword>
<dbReference type="AlphaFoldDB" id="A0A1Y3PR32"/>
<dbReference type="PROSITE" id="PS50977">
    <property type="entry name" value="HTH_TETR_2"/>
    <property type="match status" value="1"/>
</dbReference>
<evidence type="ECO:0000313" key="7">
    <source>
        <dbReference type="EMBL" id="OUM86769.1"/>
    </source>
</evidence>
<evidence type="ECO:0000256" key="1">
    <source>
        <dbReference type="ARBA" id="ARBA00022491"/>
    </source>
</evidence>
<evidence type="ECO:0000313" key="8">
    <source>
        <dbReference type="Proteomes" id="UP000196475"/>
    </source>
</evidence>
<feature type="domain" description="HTH tetR-type" evidence="6">
    <location>
        <begin position="2"/>
        <end position="62"/>
    </location>
</feature>
<organism evidence="7 8">
    <name type="scientific">Bacillus thermozeamaize</name>
    <dbReference type="NCBI Taxonomy" id="230954"/>
    <lineage>
        <taxon>Bacteria</taxon>
        <taxon>Bacillati</taxon>
        <taxon>Bacillota</taxon>
        <taxon>Bacilli</taxon>
        <taxon>Bacillales</taxon>
        <taxon>Bacillaceae</taxon>
        <taxon>Bacillus</taxon>
    </lineage>
</organism>
<dbReference type="FunFam" id="1.10.10.60:FF:000141">
    <property type="entry name" value="TetR family transcriptional regulator"/>
    <property type="match status" value="1"/>
</dbReference>
<name>A0A1Y3PR32_9BACI</name>
<feature type="DNA-binding region" description="H-T-H motif" evidence="5">
    <location>
        <begin position="25"/>
        <end position="44"/>
    </location>
</feature>
<dbReference type="SUPFAM" id="SSF46689">
    <property type="entry name" value="Homeodomain-like"/>
    <property type="match status" value="1"/>
</dbReference>
<dbReference type="InterPro" id="IPR050624">
    <property type="entry name" value="HTH-type_Tx_Regulator"/>
</dbReference>
<dbReference type="Gene3D" id="1.10.357.10">
    <property type="entry name" value="Tetracycline Repressor, domain 2"/>
    <property type="match status" value="1"/>
</dbReference>
<proteinExistence type="predicted"/>
<dbReference type="InterPro" id="IPR009057">
    <property type="entry name" value="Homeodomain-like_sf"/>
</dbReference>
<evidence type="ECO:0000256" key="4">
    <source>
        <dbReference type="ARBA" id="ARBA00023163"/>
    </source>
</evidence>
<evidence type="ECO:0000256" key="5">
    <source>
        <dbReference type="PROSITE-ProRule" id="PRU00335"/>
    </source>
</evidence>
<dbReference type="InterPro" id="IPR001647">
    <property type="entry name" value="HTH_TetR"/>
</dbReference>
<dbReference type="GO" id="GO:0003677">
    <property type="term" value="F:DNA binding"/>
    <property type="evidence" value="ECO:0007669"/>
    <property type="project" value="UniProtKB-UniRule"/>
</dbReference>
<comment type="caution">
    <text evidence="7">The sequence shown here is derived from an EMBL/GenBank/DDBJ whole genome shotgun (WGS) entry which is preliminary data.</text>
</comment>
<dbReference type="Proteomes" id="UP000196475">
    <property type="component" value="Unassembled WGS sequence"/>
</dbReference>
<dbReference type="InterPro" id="IPR023772">
    <property type="entry name" value="DNA-bd_HTH_TetR-type_CS"/>
</dbReference>
<dbReference type="PRINTS" id="PR00455">
    <property type="entry name" value="HTHTETR"/>
</dbReference>